<protein>
    <submittedName>
        <fullName evidence="1">Uncharacterized protein</fullName>
    </submittedName>
</protein>
<dbReference type="PROSITE" id="PS50143">
    <property type="entry name" value="BIR_REPEAT_2"/>
    <property type="match status" value="1"/>
</dbReference>
<dbReference type="Gene3D" id="1.10.1170.10">
    <property type="entry name" value="Inhibitor Of Apoptosis Protein (2mihbC-IAP-1), Chain A"/>
    <property type="match status" value="1"/>
</dbReference>
<reference evidence="1" key="1">
    <citation type="journal article" date="2019" name="bioRxiv">
        <title>The Genome of the Zebra Mussel, Dreissena polymorpha: A Resource for Invasive Species Research.</title>
        <authorList>
            <person name="McCartney M.A."/>
            <person name="Auch B."/>
            <person name="Kono T."/>
            <person name="Mallez S."/>
            <person name="Zhang Y."/>
            <person name="Obille A."/>
            <person name="Becker A."/>
            <person name="Abrahante J.E."/>
            <person name="Garbe J."/>
            <person name="Badalamenti J.P."/>
            <person name="Herman A."/>
            <person name="Mangelson H."/>
            <person name="Liachko I."/>
            <person name="Sullivan S."/>
            <person name="Sone E.D."/>
            <person name="Koren S."/>
            <person name="Silverstein K.A.T."/>
            <person name="Beckman K.B."/>
            <person name="Gohl D.M."/>
        </authorList>
    </citation>
    <scope>NUCLEOTIDE SEQUENCE</scope>
    <source>
        <strain evidence="1">Duluth1</strain>
        <tissue evidence="1">Whole animal</tissue>
    </source>
</reference>
<dbReference type="AlphaFoldDB" id="A0A9D4FDF4"/>
<sequence>MVLPVAPQIESDMRNELNRFISFERFPPCNAYGLRLAQAGFFYTGCSEIVECFCCHRCYSRWNTDDVIFLTGRFMHAANCAFVLGTDRSNVLYTIAG</sequence>
<organism evidence="1 2">
    <name type="scientific">Dreissena polymorpha</name>
    <name type="common">Zebra mussel</name>
    <name type="synonym">Mytilus polymorpha</name>
    <dbReference type="NCBI Taxonomy" id="45954"/>
    <lineage>
        <taxon>Eukaryota</taxon>
        <taxon>Metazoa</taxon>
        <taxon>Spiralia</taxon>
        <taxon>Lophotrochozoa</taxon>
        <taxon>Mollusca</taxon>
        <taxon>Bivalvia</taxon>
        <taxon>Autobranchia</taxon>
        <taxon>Heteroconchia</taxon>
        <taxon>Euheterodonta</taxon>
        <taxon>Imparidentia</taxon>
        <taxon>Neoheterodontei</taxon>
        <taxon>Myida</taxon>
        <taxon>Dreissenoidea</taxon>
        <taxon>Dreissenidae</taxon>
        <taxon>Dreissena</taxon>
    </lineage>
</organism>
<reference evidence="1" key="2">
    <citation type="submission" date="2020-11" db="EMBL/GenBank/DDBJ databases">
        <authorList>
            <person name="McCartney M.A."/>
            <person name="Auch B."/>
            <person name="Kono T."/>
            <person name="Mallez S."/>
            <person name="Becker A."/>
            <person name="Gohl D.M."/>
            <person name="Silverstein K.A.T."/>
            <person name="Koren S."/>
            <person name="Bechman K.B."/>
            <person name="Herman A."/>
            <person name="Abrahante J.E."/>
            <person name="Garbe J."/>
        </authorList>
    </citation>
    <scope>NUCLEOTIDE SEQUENCE</scope>
    <source>
        <strain evidence="1">Duluth1</strain>
        <tissue evidence="1">Whole animal</tissue>
    </source>
</reference>
<dbReference type="EMBL" id="JAIWYP010000007">
    <property type="protein sequence ID" value="KAH3795704.1"/>
    <property type="molecule type" value="Genomic_DNA"/>
</dbReference>
<accession>A0A9D4FDF4</accession>
<comment type="caution">
    <text evidence="1">The sequence shown here is derived from an EMBL/GenBank/DDBJ whole genome shotgun (WGS) entry which is preliminary data.</text>
</comment>
<name>A0A9D4FDF4_DREPO</name>
<keyword evidence="2" id="KW-1185">Reference proteome</keyword>
<gene>
    <name evidence="1" type="ORF">DPMN_149261</name>
</gene>
<dbReference type="PANTHER" id="PTHR10044:SF139">
    <property type="entry name" value="DEATH-ASSOCIATED INHIBITOR OF APOPTOSIS 2"/>
    <property type="match status" value="1"/>
</dbReference>
<evidence type="ECO:0000313" key="2">
    <source>
        <dbReference type="Proteomes" id="UP000828390"/>
    </source>
</evidence>
<dbReference type="Proteomes" id="UP000828390">
    <property type="component" value="Unassembled WGS sequence"/>
</dbReference>
<proteinExistence type="predicted"/>
<dbReference type="InterPro" id="IPR001370">
    <property type="entry name" value="BIR_rpt"/>
</dbReference>
<dbReference type="GO" id="GO:0005634">
    <property type="term" value="C:nucleus"/>
    <property type="evidence" value="ECO:0007669"/>
    <property type="project" value="TreeGrafter"/>
</dbReference>
<evidence type="ECO:0000313" key="1">
    <source>
        <dbReference type="EMBL" id="KAH3795704.1"/>
    </source>
</evidence>
<dbReference type="SMART" id="SM00238">
    <property type="entry name" value="BIR"/>
    <property type="match status" value="1"/>
</dbReference>
<dbReference type="PANTHER" id="PTHR10044">
    <property type="entry name" value="INHIBITOR OF APOPTOSIS"/>
    <property type="match status" value="1"/>
</dbReference>
<dbReference type="InterPro" id="IPR050784">
    <property type="entry name" value="IAP"/>
</dbReference>
<dbReference type="GO" id="GO:0005737">
    <property type="term" value="C:cytoplasm"/>
    <property type="evidence" value="ECO:0007669"/>
    <property type="project" value="TreeGrafter"/>
</dbReference>
<dbReference type="SUPFAM" id="SSF57924">
    <property type="entry name" value="Inhibitor of apoptosis (IAP) repeat"/>
    <property type="match status" value="1"/>
</dbReference>
<dbReference type="Pfam" id="PF00653">
    <property type="entry name" value="BIR"/>
    <property type="match status" value="1"/>
</dbReference>